<gene>
    <name evidence="3" type="ORF">R1flu_021297</name>
</gene>
<dbReference type="Pfam" id="PF13251">
    <property type="entry name" value="DUF4042"/>
    <property type="match status" value="1"/>
</dbReference>
<dbReference type="InterPro" id="IPR016024">
    <property type="entry name" value="ARM-type_fold"/>
</dbReference>
<evidence type="ECO:0000313" key="3">
    <source>
        <dbReference type="EMBL" id="KAL2653169.1"/>
    </source>
</evidence>
<dbReference type="PANTHER" id="PTHR13366:SF0">
    <property type="entry name" value="HEAT REPEAT-CONTAINING PROTEIN 6"/>
    <property type="match status" value="1"/>
</dbReference>
<reference evidence="3 4" key="1">
    <citation type="submission" date="2024-09" db="EMBL/GenBank/DDBJ databases">
        <title>Chromosome-scale assembly of Riccia fluitans.</title>
        <authorList>
            <person name="Paukszto L."/>
            <person name="Sawicki J."/>
            <person name="Karawczyk K."/>
            <person name="Piernik-Szablinska J."/>
            <person name="Szczecinska M."/>
            <person name="Mazdziarz M."/>
        </authorList>
    </citation>
    <scope>NUCLEOTIDE SEQUENCE [LARGE SCALE GENOMIC DNA]</scope>
    <source>
        <strain evidence="3">Rf_01</strain>
        <tissue evidence="3">Aerial parts of the thallus</tissue>
    </source>
</reference>
<protein>
    <recommendedName>
        <fullName evidence="2">DUF4042 domain-containing protein</fullName>
    </recommendedName>
</protein>
<name>A0ABD1ZSC0_9MARC</name>
<organism evidence="3 4">
    <name type="scientific">Riccia fluitans</name>
    <dbReference type="NCBI Taxonomy" id="41844"/>
    <lineage>
        <taxon>Eukaryota</taxon>
        <taxon>Viridiplantae</taxon>
        <taxon>Streptophyta</taxon>
        <taxon>Embryophyta</taxon>
        <taxon>Marchantiophyta</taxon>
        <taxon>Marchantiopsida</taxon>
        <taxon>Marchantiidae</taxon>
        <taxon>Marchantiales</taxon>
        <taxon>Ricciaceae</taxon>
        <taxon>Riccia</taxon>
    </lineage>
</organism>
<dbReference type="EMBL" id="JBHFFA010000001">
    <property type="protein sequence ID" value="KAL2653169.1"/>
    <property type="molecule type" value="Genomic_DNA"/>
</dbReference>
<keyword evidence="4" id="KW-1185">Reference proteome</keyword>
<evidence type="ECO:0000256" key="1">
    <source>
        <dbReference type="SAM" id="MobiDB-lite"/>
    </source>
</evidence>
<dbReference type="InterPro" id="IPR052107">
    <property type="entry name" value="HEAT6"/>
</dbReference>
<dbReference type="Proteomes" id="UP001605036">
    <property type="component" value="Unassembled WGS sequence"/>
</dbReference>
<dbReference type="PANTHER" id="PTHR13366">
    <property type="entry name" value="MALARIA ANTIGEN-RELATED"/>
    <property type="match status" value="1"/>
</dbReference>
<dbReference type="Gene3D" id="1.25.10.10">
    <property type="entry name" value="Leucine-rich Repeat Variant"/>
    <property type="match status" value="1"/>
</dbReference>
<feature type="region of interest" description="Disordered" evidence="1">
    <location>
        <begin position="764"/>
        <end position="786"/>
    </location>
</feature>
<comment type="caution">
    <text evidence="3">The sequence shown here is derived from an EMBL/GenBank/DDBJ whole genome shotgun (WGS) entry which is preliminary data.</text>
</comment>
<dbReference type="SUPFAM" id="SSF48371">
    <property type="entry name" value="ARM repeat"/>
    <property type="match status" value="2"/>
</dbReference>
<feature type="compositionally biased region" description="Low complexity" evidence="1">
    <location>
        <begin position="766"/>
        <end position="786"/>
    </location>
</feature>
<evidence type="ECO:0000259" key="2">
    <source>
        <dbReference type="Pfam" id="PF13251"/>
    </source>
</evidence>
<feature type="domain" description="DUF4042" evidence="2">
    <location>
        <begin position="11"/>
        <end position="117"/>
    </location>
</feature>
<sequence length="812" mass="90037">MMMLIVLKRSKVRTNAILSIQAVARADPKLLHAHWVVLLPTQDVLQTRPHQATLLTVLLNDPVMKARMAAASTLALMLESPARAYLQVAEHRDVARSKSFTTLSSSLGQLVIQLHRVVPSSPYSRLPHEMLPWTICTVHRRLRDFFFSSIDQGNMMLSTSSVQPWAILPLLPMLLHCSTCRNPKALKAAVHTYPVVVTSYWEHISGSIRQQSSLPTVAPVDQEKRDIQFSVRCTCSPQMSLRAVSGYKGTDESLDDGLYQNPSPFNLPKAVRLLHLSDVVQSEIDRRAGVKLWLEALGKHFPSTLSHSAPMVRGAALTCFAGLTSAVFCLLPADKQRYVLSVLIYAAREDRTPAVRSSACRAIWGCGWISSDRRELLTPKTRFSWLLRLEVLTKIILGWWILVLQTTWPARESTSILMSHCTLLSLSTWETILSIPCLNRWCEETLERAVEVVLFPTTDPSVSKGVFVFHVRITASWALANVCNALRSIAERKDDLGLRYSLLGQLAEYALKAANDCDKVRANAVRALGNLARFVNFSDDTKHVSNLPASENCLHQQQIVGLNRDALLRHDAWLDVMVQTLVSCVTTGNVKVQWNVCHALGHLFLNKTINLSRTTCILLLLSRDSSNYKIRIHAASALAVPANREDYGQSFPDVVKGLVHALEATDSEHNSEPTGFKYIKALTEQRSVFILDLFTALCSSVGSSGMRDVDEAGVLGRMAEVSILQMTADSSSKGLLSAYDDKPLPPPKEKRRYGLQQLDETTAAAVSSSGVGQSEGGPSESCESGSRYVQVRQRSAEALNWETLLYQLISFC</sequence>
<evidence type="ECO:0000313" key="4">
    <source>
        <dbReference type="Proteomes" id="UP001605036"/>
    </source>
</evidence>
<proteinExistence type="predicted"/>
<dbReference type="AlphaFoldDB" id="A0ABD1ZSC0"/>
<dbReference type="InterPro" id="IPR025283">
    <property type="entry name" value="DUF4042"/>
</dbReference>
<dbReference type="InterPro" id="IPR011989">
    <property type="entry name" value="ARM-like"/>
</dbReference>
<accession>A0ABD1ZSC0</accession>